<dbReference type="AlphaFoldDB" id="A0A4U7JKV7"/>
<keyword evidence="5" id="KW-0136">Cellulose degradation</keyword>
<keyword evidence="10" id="KW-1185">Reference proteome</keyword>
<dbReference type="PANTHER" id="PTHR48098:SF1">
    <property type="entry name" value="DIACYLGLYCEROL ACYLTRANSFERASE_MYCOLYLTRANSFERASE AG85A"/>
    <property type="match status" value="1"/>
</dbReference>
<dbReference type="InterPro" id="IPR016134">
    <property type="entry name" value="Dockerin_dom"/>
</dbReference>
<keyword evidence="3" id="KW-0732">Signal</keyword>
<dbReference type="InterPro" id="IPR006584">
    <property type="entry name" value="Cellulose-bd_IV"/>
</dbReference>
<dbReference type="InterPro" id="IPR029058">
    <property type="entry name" value="AB_hydrolase_fold"/>
</dbReference>
<dbReference type="SMART" id="SM00606">
    <property type="entry name" value="CBD_IV"/>
    <property type="match status" value="1"/>
</dbReference>
<gene>
    <name evidence="9" type="ORF">EHE19_009080</name>
</gene>
<dbReference type="GO" id="GO:0016747">
    <property type="term" value="F:acyltransferase activity, transferring groups other than amino-acyl groups"/>
    <property type="evidence" value="ECO:0007669"/>
    <property type="project" value="TreeGrafter"/>
</dbReference>
<dbReference type="InterPro" id="IPR008979">
    <property type="entry name" value="Galactose-bd-like_sf"/>
</dbReference>
<evidence type="ECO:0000256" key="5">
    <source>
        <dbReference type="ARBA" id="ARBA00023001"/>
    </source>
</evidence>
<dbReference type="Gene3D" id="2.60.120.260">
    <property type="entry name" value="Galactose-binding domain-like"/>
    <property type="match status" value="1"/>
</dbReference>
<reference evidence="9 10" key="1">
    <citation type="submission" date="2020-09" db="EMBL/GenBank/DDBJ databases">
        <title>Characterization and genome sequencing of Ruminiclostridium sp. nov. MA18.</title>
        <authorList>
            <person name="Rettenmaier R."/>
            <person name="Kowollik M.-L."/>
            <person name="Liebl W."/>
            <person name="Zverlov V."/>
        </authorList>
    </citation>
    <scope>NUCLEOTIDE SEQUENCE [LARGE SCALE GENOMIC DNA]</scope>
    <source>
        <strain evidence="9 10">MA18</strain>
    </source>
</reference>
<evidence type="ECO:0000256" key="4">
    <source>
        <dbReference type="ARBA" id="ARBA00022801"/>
    </source>
</evidence>
<evidence type="ECO:0000313" key="9">
    <source>
        <dbReference type="EMBL" id="QNU68529.1"/>
    </source>
</evidence>
<dbReference type="InterPro" id="IPR050583">
    <property type="entry name" value="Mycobacterial_A85_antigen"/>
</dbReference>
<dbReference type="CDD" id="cd14256">
    <property type="entry name" value="Dockerin_I"/>
    <property type="match status" value="1"/>
</dbReference>
<evidence type="ECO:0000256" key="8">
    <source>
        <dbReference type="ARBA" id="ARBA00023326"/>
    </source>
</evidence>
<dbReference type="OrthoDB" id="9777383at2"/>
<proteinExistence type="predicted"/>
<comment type="catalytic activity">
    <reaction evidence="1">
        <text>Endohydrolysis of (1-&gt;4)-beta-D-glucosidic linkages in cellulose, lichenin and cereal beta-D-glucans.</text>
        <dbReference type="EC" id="3.2.1.4"/>
    </reaction>
</comment>
<accession>A0A4U7JKV7</accession>
<evidence type="ECO:0000313" key="10">
    <source>
        <dbReference type="Proteomes" id="UP000306409"/>
    </source>
</evidence>
<dbReference type="SUPFAM" id="SSF63446">
    <property type="entry name" value="Type I dockerin domain"/>
    <property type="match status" value="1"/>
</dbReference>
<evidence type="ECO:0000256" key="6">
    <source>
        <dbReference type="ARBA" id="ARBA00023277"/>
    </source>
</evidence>
<evidence type="ECO:0000256" key="7">
    <source>
        <dbReference type="ARBA" id="ARBA00023295"/>
    </source>
</evidence>
<keyword evidence="8" id="KW-0624">Polysaccharide degradation</keyword>
<dbReference type="PANTHER" id="PTHR48098">
    <property type="entry name" value="ENTEROCHELIN ESTERASE-RELATED"/>
    <property type="match status" value="1"/>
</dbReference>
<protein>
    <recommendedName>
        <fullName evidence="2">cellulase</fullName>
        <ecNumber evidence="2">3.2.1.4</ecNumber>
    </recommendedName>
</protein>
<dbReference type="SUPFAM" id="SSF53474">
    <property type="entry name" value="alpha/beta-Hydrolases"/>
    <property type="match status" value="1"/>
</dbReference>
<name>A0A4U7JKV7_9FIRM</name>
<keyword evidence="4" id="KW-0378">Hydrolase</keyword>
<dbReference type="Proteomes" id="UP000306409">
    <property type="component" value="Chromosome"/>
</dbReference>
<evidence type="ECO:0000256" key="3">
    <source>
        <dbReference type="ARBA" id="ARBA00022729"/>
    </source>
</evidence>
<dbReference type="EMBL" id="CP061336">
    <property type="protein sequence ID" value="QNU68529.1"/>
    <property type="molecule type" value="Genomic_DNA"/>
</dbReference>
<evidence type="ECO:0000256" key="1">
    <source>
        <dbReference type="ARBA" id="ARBA00000966"/>
    </source>
</evidence>
<dbReference type="InterPro" id="IPR002105">
    <property type="entry name" value="Dockerin_1_rpt"/>
</dbReference>
<dbReference type="Pfam" id="PF00404">
    <property type="entry name" value="Dockerin_1"/>
    <property type="match status" value="1"/>
</dbReference>
<dbReference type="RefSeq" id="WP_137696243.1">
    <property type="nucleotide sequence ID" value="NZ_CP061336.1"/>
</dbReference>
<dbReference type="GO" id="GO:0030245">
    <property type="term" value="P:cellulose catabolic process"/>
    <property type="evidence" value="ECO:0007669"/>
    <property type="project" value="UniProtKB-KW"/>
</dbReference>
<organism evidence="9 10">
    <name type="scientific">Ruminiclostridium herbifermentans</name>
    <dbReference type="NCBI Taxonomy" id="2488810"/>
    <lineage>
        <taxon>Bacteria</taxon>
        <taxon>Bacillati</taxon>
        <taxon>Bacillota</taxon>
        <taxon>Clostridia</taxon>
        <taxon>Eubacteriales</taxon>
        <taxon>Oscillospiraceae</taxon>
        <taxon>Ruminiclostridium</taxon>
    </lineage>
</organism>
<evidence type="ECO:0000256" key="2">
    <source>
        <dbReference type="ARBA" id="ARBA00012601"/>
    </source>
</evidence>
<dbReference type="InterPro" id="IPR005084">
    <property type="entry name" value="CBM6"/>
</dbReference>
<dbReference type="SUPFAM" id="SSF49785">
    <property type="entry name" value="Galactose-binding domain-like"/>
    <property type="match status" value="1"/>
</dbReference>
<dbReference type="GO" id="GO:0030246">
    <property type="term" value="F:carbohydrate binding"/>
    <property type="evidence" value="ECO:0007669"/>
    <property type="project" value="InterPro"/>
</dbReference>
<dbReference type="PROSITE" id="PS51175">
    <property type="entry name" value="CBM6"/>
    <property type="match status" value="1"/>
</dbReference>
<dbReference type="PROSITE" id="PS51766">
    <property type="entry name" value="DOCKERIN"/>
    <property type="match status" value="1"/>
</dbReference>
<dbReference type="Pfam" id="PF00756">
    <property type="entry name" value="Esterase"/>
    <property type="match status" value="1"/>
</dbReference>
<dbReference type="Pfam" id="PF03422">
    <property type="entry name" value="CBM_6"/>
    <property type="match status" value="1"/>
</dbReference>
<dbReference type="CDD" id="cd04084">
    <property type="entry name" value="CBM6_xylanase-like"/>
    <property type="match status" value="1"/>
</dbReference>
<dbReference type="InterPro" id="IPR000801">
    <property type="entry name" value="Esterase-like"/>
</dbReference>
<dbReference type="GO" id="GO:0008810">
    <property type="term" value="F:cellulase activity"/>
    <property type="evidence" value="ECO:0007669"/>
    <property type="project" value="UniProtKB-EC"/>
</dbReference>
<keyword evidence="6" id="KW-0119">Carbohydrate metabolism</keyword>
<dbReference type="EC" id="3.2.1.4" evidence="2"/>
<dbReference type="KEGG" id="rher:EHE19_009080"/>
<dbReference type="InterPro" id="IPR036439">
    <property type="entry name" value="Dockerin_dom_sf"/>
</dbReference>
<sequence length="491" mass="53991">MKKKFLKVFTGVLLALFTVSMSVSFAAPPSGFDRVNNNIPHGNMTTITYYSKTTGADRKATIYTPPGYSTDKKYNVLYLLHGIGGDHTEWPNGGSPNVILDNLYAQNKLSPMIVVMPNGRAKKDDRAVGDIYSAENQAAFENFQYDLLNDLIPYIESKYPVLTNRLNRAIAGLSMGGGQSLNFGLKYMDYFAYAGGFSPAPNTYAPSKMIPNPAETAAKMKVIWVGCGEQDGLYSTAQGVHNYMTQNNVPHVWYSAPGNHDFTFWKDGLYQFSQLIFKDVDIPVTPKNAFDLIEAENYDEMSGIQTETCAEGGQNIGFIHNGDYAVYKSVDFGSGAGRFYARVASATEGGNIELRLDSLTGTLIGTCEVKGTGDWQIYTDATCKVSGVSGKHDLYLKFTGGEGYLININNFRFEPQIIPQGRPGDVNGDHSVDAIDLTLIKKHLLGIELIKDEFTALADVDGSREIDAIDFALVKQYLLGIINEFPIQQKL</sequence>
<keyword evidence="7" id="KW-0326">Glycosidase</keyword>
<dbReference type="Gene3D" id="3.40.50.1820">
    <property type="entry name" value="alpha/beta hydrolase"/>
    <property type="match status" value="1"/>
</dbReference>
<dbReference type="Gene3D" id="1.10.1330.10">
    <property type="entry name" value="Dockerin domain"/>
    <property type="match status" value="1"/>
</dbReference>